<feature type="binding site" evidence="9">
    <location>
        <position position="87"/>
    </location>
    <ligand>
        <name>Fe cation</name>
        <dbReference type="ChEBI" id="CHEBI:24875"/>
        <label>1</label>
    </ligand>
</feature>
<comment type="cofactor">
    <cofactor evidence="9">
        <name>Fe cation</name>
        <dbReference type="ChEBI" id="CHEBI:24875"/>
    </cofactor>
    <text evidence="9">Binds 2 iron ions per subunit.</text>
</comment>
<feature type="binding site" evidence="9">
    <location>
        <position position="136"/>
    </location>
    <ligand>
        <name>Fe cation</name>
        <dbReference type="ChEBI" id="CHEBI:24875"/>
        <label>2</label>
    </ligand>
</feature>
<feature type="binding site" evidence="9">
    <location>
        <position position="54"/>
    </location>
    <ligand>
        <name>Fe cation</name>
        <dbReference type="ChEBI" id="CHEBI:24875"/>
        <label>1</label>
    </ligand>
</feature>
<dbReference type="Pfam" id="PF03232">
    <property type="entry name" value="COQ7"/>
    <property type="match status" value="1"/>
</dbReference>
<dbReference type="NCBIfam" id="NF033656">
    <property type="entry name" value="DMQ_monoox_COQ7"/>
    <property type="match status" value="1"/>
</dbReference>
<evidence type="ECO:0000256" key="5">
    <source>
        <dbReference type="ARBA" id="ARBA00023002"/>
    </source>
</evidence>
<evidence type="ECO:0000256" key="3">
    <source>
        <dbReference type="ARBA" id="ARBA00022688"/>
    </source>
</evidence>
<evidence type="ECO:0000313" key="10">
    <source>
        <dbReference type="EMBL" id="QPS80625.1"/>
    </source>
</evidence>
<dbReference type="Gene3D" id="1.20.1260.10">
    <property type="match status" value="1"/>
</dbReference>
<dbReference type="EMBL" id="CP065748">
    <property type="protein sequence ID" value="QPS80625.1"/>
    <property type="molecule type" value="Genomic_DNA"/>
</dbReference>
<feature type="binding site" evidence="9">
    <location>
        <position position="171"/>
    </location>
    <ligand>
        <name>Fe cation</name>
        <dbReference type="ChEBI" id="CHEBI:24875"/>
        <label>2</label>
    </ligand>
</feature>
<evidence type="ECO:0000256" key="6">
    <source>
        <dbReference type="ARBA" id="ARBA00023004"/>
    </source>
</evidence>
<dbReference type="CDD" id="cd01042">
    <property type="entry name" value="DMQH"/>
    <property type="match status" value="1"/>
</dbReference>
<dbReference type="GO" id="GO:0008682">
    <property type="term" value="F:3-demethoxyubiquinol 3-hydroxylase activity"/>
    <property type="evidence" value="ECO:0007669"/>
    <property type="project" value="UniProtKB-EC"/>
</dbReference>
<dbReference type="Proteomes" id="UP000183417">
    <property type="component" value="Unassembled WGS sequence"/>
</dbReference>
<keyword evidence="5 9" id="KW-0560">Oxidoreductase</keyword>
<evidence type="ECO:0000256" key="9">
    <source>
        <dbReference type="HAMAP-Rule" id="MF_01658"/>
    </source>
</evidence>
<reference evidence="10 13" key="2">
    <citation type="submission" date="2020-12" db="EMBL/GenBank/DDBJ databases">
        <title>FDA dAtabase for Regulatory Grade micrObial Sequences (FDA-ARGOS): Supporting development and validation of Infectious Disease Dx tests.</title>
        <authorList>
            <person name="Sproer C."/>
            <person name="Gronow S."/>
            <person name="Severitt S."/>
            <person name="Schroder I."/>
            <person name="Tallon L."/>
            <person name="Sadzewicz L."/>
            <person name="Zhao X."/>
            <person name="Boylan J."/>
            <person name="Ott S."/>
            <person name="Bowen H."/>
            <person name="Vavikolanu K."/>
            <person name="Mehta A."/>
            <person name="Aluvathingal J."/>
            <person name="Nadendla S."/>
            <person name="Lowell S."/>
            <person name="Myers T."/>
            <person name="Yan Y."/>
            <person name="Sichtig H."/>
        </authorList>
    </citation>
    <scope>NUCLEOTIDE SEQUENCE [LARGE SCALE GENOMIC DNA]</scope>
    <source>
        <strain evidence="10 13">FDAARGOS_890</strain>
    </source>
</reference>
<comment type="subcellular location">
    <subcellularLocation>
        <location evidence="9">Cell membrane</location>
        <topology evidence="9">Peripheral membrane protein</topology>
    </subcellularLocation>
</comment>
<comment type="catalytic activity">
    <reaction evidence="9">
        <text>a 5-methoxy-2-methyl-3-(all-trans-polyprenyl)benzene-1,4-diol + AH2 + O2 = a 3-demethylubiquinol + A + H2O</text>
        <dbReference type="Rhea" id="RHEA:50908"/>
        <dbReference type="Rhea" id="RHEA-COMP:10859"/>
        <dbReference type="Rhea" id="RHEA-COMP:10914"/>
        <dbReference type="ChEBI" id="CHEBI:13193"/>
        <dbReference type="ChEBI" id="CHEBI:15377"/>
        <dbReference type="ChEBI" id="CHEBI:15379"/>
        <dbReference type="ChEBI" id="CHEBI:17499"/>
        <dbReference type="ChEBI" id="CHEBI:84167"/>
        <dbReference type="ChEBI" id="CHEBI:84422"/>
        <dbReference type="EC" id="1.14.99.60"/>
    </reaction>
</comment>
<accession>A0A1H3LJ44</accession>
<protein>
    <recommendedName>
        <fullName evidence="9">3-demethoxyubiquinol 3-hydroxylase</fullName>
        <shortName evidence="9">DMQ hydroxylase</shortName>
        <ecNumber evidence="9">1.14.99.60</ecNumber>
    </recommendedName>
    <alternativeName>
        <fullName evidence="9">2-nonaprenyl-3-methyl-6-methoxy-1,4-benzoquinol hydroxylase</fullName>
    </alternativeName>
</protein>
<dbReference type="PANTHER" id="PTHR11237:SF4">
    <property type="entry name" value="5-DEMETHOXYUBIQUINONE HYDROXYLASE, MITOCHONDRIAL"/>
    <property type="match status" value="1"/>
</dbReference>
<sequence length="205" mass="22172">MDKILTAADAALRTLFAQPSAAERSPATGIAEGELTEAQRRLSGALMRVNHVGEVCAQALYNAQAMVTRDMVLREHLLEAAREETDHLAWTRDRLNALGDRPSLLNPLWFAGAFAIGVVAAKISDAASLGFVVETEEQVSAHLESHLGRLPEEDRPSLAVVARMKDDEERHAAAAREAGALELPPPARALMRLAAKVMTTTAHRI</sequence>
<evidence type="ECO:0000256" key="8">
    <source>
        <dbReference type="ARBA" id="ARBA00023136"/>
    </source>
</evidence>
<dbReference type="KEGG" id="dla:I6G47_27200"/>
<evidence type="ECO:0000256" key="7">
    <source>
        <dbReference type="ARBA" id="ARBA00023033"/>
    </source>
</evidence>
<dbReference type="AlphaFoldDB" id="A0A1H3LJ44"/>
<evidence type="ECO:0000256" key="1">
    <source>
        <dbReference type="ARBA" id="ARBA00004749"/>
    </source>
</evidence>
<dbReference type="PANTHER" id="PTHR11237">
    <property type="entry name" value="COENZYME Q10 BIOSYNTHESIS PROTEIN 7"/>
    <property type="match status" value="1"/>
</dbReference>
<keyword evidence="2 9" id="KW-1003">Cell membrane</keyword>
<gene>
    <name evidence="9 10" type="primary">coq7</name>
    <name evidence="10" type="ORF">I6G47_27200</name>
    <name evidence="11" type="ORF">SAMN05421547_106210</name>
</gene>
<comment type="similarity">
    <text evidence="9">Belongs to the COQ7 family.</text>
</comment>
<name>A0A1H3LJ44_9BURK</name>
<evidence type="ECO:0000256" key="4">
    <source>
        <dbReference type="ARBA" id="ARBA00022723"/>
    </source>
</evidence>
<dbReference type="UniPathway" id="UPA00232"/>
<comment type="function">
    <text evidence="9">Catalyzes the hydroxylation of 2-nonaprenyl-3-methyl-6-methoxy-1,4-benzoquinol during ubiquinone biosynthesis.</text>
</comment>
<keyword evidence="7 9" id="KW-0503">Monooxygenase</keyword>
<feature type="binding site" evidence="9">
    <location>
        <position position="84"/>
    </location>
    <ligand>
        <name>Fe cation</name>
        <dbReference type="ChEBI" id="CHEBI:24875"/>
        <label>2</label>
    </ligand>
</feature>
<dbReference type="InterPro" id="IPR011566">
    <property type="entry name" value="Ubq_synth_Coq7"/>
</dbReference>
<keyword evidence="6 9" id="KW-0408">Iron</keyword>
<dbReference type="HAMAP" id="MF_01658">
    <property type="entry name" value="COQ7"/>
    <property type="match status" value="1"/>
</dbReference>
<comment type="pathway">
    <text evidence="1 9">Cofactor biosynthesis; ubiquinone biosynthesis.</text>
</comment>
<dbReference type="GO" id="GO:0046872">
    <property type="term" value="F:metal ion binding"/>
    <property type="evidence" value="ECO:0007669"/>
    <property type="project" value="UniProtKB-KW"/>
</dbReference>
<reference evidence="11 12" key="1">
    <citation type="submission" date="2016-10" db="EMBL/GenBank/DDBJ databases">
        <authorList>
            <person name="de Groot N.N."/>
        </authorList>
    </citation>
    <scope>NUCLEOTIDE SEQUENCE [LARGE SCALE GENOMIC DNA]</scope>
    <source>
        <strain evidence="11 12">LMG 24775</strain>
    </source>
</reference>
<dbReference type="SUPFAM" id="SSF47240">
    <property type="entry name" value="Ferritin-like"/>
    <property type="match status" value="1"/>
</dbReference>
<evidence type="ECO:0000256" key="2">
    <source>
        <dbReference type="ARBA" id="ARBA00022475"/>
    </source>
</evidence>
<organism evidence="11 12">
    <name type="scientific">Delftia lacustris</name>
    <dbReference type="NCBI Taxonomy" id="558537"/>
    <lineage>
        <taxon>Bacteria</taxon>
        <taxon>Pseudomonadati</taxon>
        <taxon>Pseudomonadota</taxon>
        <taxon>Betaproteobacteria</taxon>
        <taxon>Burkholderiales</taxon>
        <taxon>Comamonadaceae</taxon>
        <taxon>Delftia</taxon>
    </lineage>
</organism>
<keyword evidence="3 9" id="KW-0831">Ubiquinone biosynthesis</keyword>
<keyword evidence="4 9" id="KW-0479">Metal-binding</keyword>
<dbReference type="GO" id="GO:0005886">
    <property type="term" value="C:plasma membrane"/>
    <property type="evidence" value="ECO:0007669"/>
    <property type="project" value="UniProtKB-SubCell"/>
</dbReference>
<dbReference type="InterPro" id="IPR009078">
    <property type="entry name" value="Ferritin-like_SF"/>
</dbReference>
<keyword evidence="13" id="KW-1185">Reference proteome</keyword>
<keyword evidence="11" id="KW-0830">Ubiquinone</keyword>
<dbReference type="EMBL" id="FNPE01000006">
    <property type="protein sequence ID" value="SDY63978.1"/>
    <property type="molecule type" value="Genomic_DNA"/>
</dbReference>
<feature type="binding site" evidence="9">
    <location>
        <position position="168"/>
    </location>
    <ligand>
        <name>Fe cation</name>
        <dbReference type="ChEBI" id="CHEBI:24875"/>
        <label>1</label>
    </ligand>
</feature>
<dbReference type="InterPro" id="IPR047809">
    <property type="entry name" value="COQ7_proteobact"/>
</dbReference>
<keyword evidence="8 9" id="KW-0472">Membrane</keyword>
<dbReference type="Proteomes" id="UP000595064">
    <property type="component" value="Chromosome"/>
</dbReference>
<dbReference type="InterPro" id="IPR012347">
    <property type="entry name" value="Ferritin-like"/>
</dbReference>
<evidence type="ECO:0000313" key="11">
    <source>
        <dbReference type="EMBL" id="SDY63978.1"/>
    </source>
</evidence>
<dbReference type="GeneID" id="94690259"/>
<evidence type="ECO:0000313" key="12">
    <source>
        <dbReference type="Proteomes" id="UP000183417"/>
    </source>
</evidence>
<feature type="binding site" evidence="9">
    <location>
        <position position="168"/>
    </location>
    <ligand>
        <name>Fe cation</name>
        <dbReference type="ChEBI" id="CHEBI:24875"/>
        <label>2</label>
    </ligand>
</feature>
<feature type="binding site" evidence="9">
    <location>
        <position position="84"/>
    </location>
    <ligand>
        <name>Fe cation</name>
        <dbReference type="ChEBI" id="CHEBI:24875"/>
        <label>1</label>
    </ligand>
</feature>
<dbReference type="RefSeq" id="WP_016448723.1">
    <property type="nucleotide sequence ID" value="NZ_CP065748.1"/>
</dbReference>
<evidence type="ECO:0000313" key="13">
    <source>
        <dbReference type="Proteomes" id="UP000595064"/>
    </source>
</evidence>
<dbReference type="EC" id="1.14.99.60" evidence="9"/>
<proteinExistence type="inferred from homology"/>
<dbReference type="GO" id="GO:0006744">
    <property type="term" value="P:ubiquinone biosynthetic process"/>
    <property type="evidence" value="ECO:0007669"/>
    <property type="project" value="UniProtKB-UniRule"/>
</dbReference>